<organism evidence="2 3">
    <name type="scientific">Delitschia confertaspora ATCC 74209</name>
    <dbReference type="NCBI Taxonomy" id="1513339"/>
    <lineage>
        <taxon>Eukaryota</taxon>
        <taxon>Fungi</taxon>
        <taxon>Dikarya</taxon>
        <taxon>Ascomycota</taxon>
        <taxon>Pezizomycotina</taxon>
        <taxon>Dothideomycetes</taxon>
        <taxon>Pleosporomycetidae</taxon>
        <taxon>Pleosporales</taxon>
        <taxon>Delitschiaceae</taxon>
        <taxon>Delitschia</taxon>
    </lineage>
</organism>
<name>A0A9P4MZD4_9PLEO</name>
<feature type="compositionally biased region" description="Basic and acidic residues" evidence="1">
    <location>
        <begin position="399"/>
        <end position="412"/>
    </location>
</feature>
<evidence type="ECO:0000256" key="1">
    <source>
        <dbReference type="SAM" id="MobiDB-lite"/>
    </source>
</evidence>
<feature type="compositionally biased region" description="Basic and acidic residues" evidence="1">
    <location>
        <begin position="597"/>
        <end position="610"/>
    </location>
</feature>
<feature type="compositionally biased region" description="Basic and acidic residues" evidence="1">
    <location>
        <begin position="220"/>
        <end position="245"/>
    </location>
</feature>
<dbReference type="Proteomes" id="UP000799536">
    <property type="component" value="Unassembled WGS sequence"/>
</dbReference>
<feature type="compositionally biased region" description="Pro residues" evidence="1">
    <location>
        <begin position="58"/>
        <end position="75"/>
    </location>
</feature>
<protein>
    <submittedName>
        <fullName evidence="2">Uncharacterized protein</fullName>
    </submittedName>
</protein>
<feature type="compositionally biased region" description="Basic and acidic residues" evidence="1">
    <location>
        <begin position="267"/>
        <end position="277"/>
    </location>
</feature>
<evidence type="ECO:0000313" key="2">
    <source>
        <dbReference type="EMBL" id="KAF2205193.1"/>
    </source>
</evidence>
<feature type="compositionally biased region" description="Polar residues" evidence="1">
    <location>
        <begin position="351"/>
        <end position="369"/>
    </location>
</feature>
<feature type="compositionally biased region" description="Polar residues" evidence="1">
    <location>
        <begin position="136"/>
        <end position="147"/>
    </location>
</feature>
<reference evidence="2" key="1">
    <citation type="journal article" date="2020" name="Stud. Mycol.">
        <title>101 Dothideomycetes genomes: a test case for predicting lifestyles and emergence of pathogens.</title>
        <authorList>
            <person name="Haridas S."/>
            <person name="Albert R."/>
            <person name="Binder M."/>
            <person name="Bloem J."/>
            <person name="Labutti K."/>
            <person name="Salamov A."/>
            <person name="Andreopoulos B."/>
            <person name="Baker S."/>
            <person name="Barry K."/>
            <person name="Bills G."/>
            <person name="Bluhm B."/>
            <person name="Cannon C."/>
            <person name="Castanera R."/>
            <person name="Culley D."/>
            <person name="Daum C."/>
            <person name="Ezra D."/>
            <person name="Gonzalez J."/>
            <person name="Henrissat B."/>
            <person name="Kuo A."/>
            <person name="Liang C."/>
            <person name="Lipzen A."/>
            <person name="Lutzoni F."/>
            <person name="Magnuson J."/>
            <person name="Mondo S."/>
            <person name="Nolan M."/>
            <person name="Ohm R."/>
            <person name="Pangilinan J."/>
            <person name="Park H.-J."/>
            <person name="Ramirez L."/>
            <person name="Alfaro M."/>
            <person name="Sun H."/>
            <person name="Tritt A."/>
            <person name="Yoshinaga Y."/>
            <person name="Zwiers L.-H."/>
            <person name="Turgeon B."/>
            <person name="Goodwin S."/>
            <person name="Spatafora J."/>
            <person name="Crous P."/>
            <person name="Grigoriev I."/>
        </authorList>
    </citation>
    <scope>NUCLEOTIDE SEQUENCE</scope>
    <source>
        <strain evidence="2">ATCC 74209</strain>
    </source>
</reference>
<feature type="compositionally biased region" description="Basic and acidic residues" evidence="1">
    <location>
        <begin position="115"/>
        <end position="130"/>
    </location>
</feature>
<feature type="compositionally biased region" description="Low complexity" evidence="1">
    <location>
        <begin position="323"/>
        <end position="345"/>
    </location>
</feature>
<feature type="region of interest" description="Disordered" evidence="1">
    <location>
        <begin position="1"/>
        <end position="506"/>
    </location>
</feature>
<sequence>MTYYDSRYHTRRHDPYYSRSQEPERYSSLNQNGYEYDYDARYSHYTANPPLAQRSSPYSPPPVPPSRHQWPPPPSVEDEMDALAKEFPSAISLDDESSGEVQSRGSVDQIPIIEDVERPPPEYFNDERRYVLVSDPKNQYASSSNGSPARDGRRRSFAERGNMAYLKTDMDDPPVFMGRTPTPYAYTKPIKESTAPSAGEYYLSPEPITPTGLNTPRSIPRPDRYDAQRDQNARPSKPSHDRYDPRPQSPLPSRNDAFGDSDAEAEDTARLRAERKPARYSFVKNDLQKEDLRINLKDTKRDRRDSRPPARSSPKSPRDYSFHDSSGSSKHSTPPASSPRSSASSLHNGHASHQSYSANVAFSQNLTNEPTRHPDSRPRTRPSSPFARDGRASPSSPHLSRESSWRAQERPRSPLRPNDFSPPPRPSSMGGSRPHTPSSHPRDPTQIAIREHDWYTTYPPVPKDRSRPPSRYGRHDTVPIPTAPRIGVQSPSPGRPPYTASPPTTSPLPYPLDDSYSAAFMPPEEAYQVLPSHHLPPHNHSFGQSYAEAPMMPSSPVLESLREKHPSFRSPISKSYAVVGEVPNLMRSDSYPVRSHSRNDMRQPEHKQPSLDKPLPACPRTEPVGKYNDWYTLDGCSNFDICPTCFDGVFAQTTFAHFFSQSRLYEAPVARICDFSDAWVRMAWLLTVKQRRVSPDLLYRLADIADKEEQCPAEREVAGPWYGIADHRDGVHISNFVICPRDLRQLEALLPSLRGYFTKVPSDPRNPKLHKCSLRTTYRRFPKYLDPLVNIHEESMRTRSAPNMSPFIDLVREHAYRKECDKDKPTIGKPWHFIPDLPEFTVCEECYNDVIWPEIKKGSNLASKFNRTLQLIPYEDSEGSSCCLYGPRMRVIFARALEEDDFGYLKRKAIERKQARKKLARERVGLLRIVDGKGRSQYSSAEWESFRRTLRAVDAEWKEWD</sequence>
<accession>A0A9P4MZD4</accession>
<dbReference type="AlphaFoldDB" id="A0A9P4MZD4"/>
<feature type="compositionally biased region" description="Basic and acidic residues" evidence="1">
    <location>
        <begin position="286"/>
        <end position="308"/>
    </location>
</feature>
<evidence type="ECO:0000313" key="3">
    <source>
        <dbReference type="Proteomes" id="UP000799536"/>
    </source>
</evidence>
<dbReference type="OrthoDB" id="5296at2759"/>
<feature type="compositionally biased region" description="Basic and acidic residues" evidence="1">
    <location>
        <begin position="13"/>
        <end position="25"/>
    </location>
</feature>
<proteinExistence type="predicted"/>
<comment type="caution">
    <text evidence="2">The sequence shown here is derived from an EMBL/GenBank/DDBJ whole genome shotgun (WGS) entry which is preliminary data.</text>
</comment>
<dbReference type="EMBL" id="ML993860">
    <property type="protein sequence ID" value="KAF2205193.1"/>
    <property type="molecule type" value="Genomic_DNA"/>
</dbReference>
<feature type="region of interest" description="Disordered" evidence="1">
    <location>
        <begin position="588"/>
        <end position="618"/>
    </location>
</feature>
<feature type="compositionally biased region" description="Pro residues" evidence="1">
    <location>
        <begin position="493"/>
        <end position="506"/>
    </location>
</feature>
<keyword evidence="3" id="KW-1185">Reference proteome</keyword>
<feature type="compositionally biased region" description="Basic and acidic residues" evidence="1">
    <location>
        <begin position="462"/>
        <end position="477"/>
    </location>
</feature>
<gene>
    <name evidence="2" type="ORF">GQ43DRAFT_437217</name>
</gene>